<dbReference type="AlphaFoldDB" id="A0A484NMV8"/>
<evidence type="ECO:0000313" key="1">
    <source>
        <dbReference type="EMBL" id="VFR01698.1"/>
    </source>
</evidence>
<sequence>MVGKEVVETCGGEEKVGSGKGYLPLPSSTFPDLIPQTRVQMYNPTQRLCSLRWFIISLTHCSDIDSEPYTLPACSRTPTV</sequence>
<accession>A0A484NMV8</accession>
<keyword evidence="2" id="KW-1185">Reference proteome</keyword>
<reference evidence="1 2" key="1">
    <citation type="submission" date="2018-04" db="EMBL/GenBank/DDBJ databases">
        <authorList>
            <person name="Vogel A."/>
        </authorList>
    </citation>
    <scope>NUCLEOTIDE SEQUENCE [LARGE SCALE GENOMIC DNA]</scope>
</reference>
<name>A0A484NMV8_9ASTE</name>
<protein>
    <submittedName>
        <fullName evidence="1">Uncharacterized protein</fullName>
    </submittedName>
</protein>
<proteinExistence type="predicted"/>
<evidence type="ECO:0000313" key="2">
    <source>
        <dbReference type="Proteomes" id="UP000595140"/>
    </source>
</evidence>
<dbReference type="EMBL" id="OOIL02006791">
    <property type="protein sequence ID" value="VFR01698.1"/>
    <property type="molecule type" value="Genomic_DNA"/>
</dbReference>
<organism evidence="1 2">
    <name type="scientific">Cuscuta campestris</name>
    <dbReference type="NCBI Taxonomy" id="132261"/>
    <lineage>
        <taxon>Eukaryota</taxon>
        <taxon>Viridiplantae</taxon>
        <taxon>Streptophyta</taxon>
        <taxon>Embryophyta</taxon>
        <taxon>Tracheophyta</taxon>
        <taxon>Spermatophyta</taxon>
        <taxon>Magnoliopsida</taxon>
        <taxon>eudicotyledons</taxon>
        <taxon>Gunneridae</taxon>
        <taxon>Pentapetalae</taxon>
        <taxon>asterids</taxon>
        <taxon>lamiids</taxon>
        <taxon>Solanales</taxon>
        <taxon>Convolvulaceae</taxon>
        <taxon>Cuscuteae</taxon>
        <taxon>Cuscuta</taxon>
        <taxon>Cuscuta subgen. Grammica</taxon>
        <taxon>Cuscuta sect. Cleistogrammica</taxon>
    </lineage>
</organism>
<dbReference type="Proteomes" id="UP000595140">
    <property type="component" value="Unassembled WGS sequence"/>
</dbReference>
<gene>
    <name evidence="1" type="ORF">CCAM_LOCUS43473</name>
</gene>